<dbReference type="Proteomes" id="UP000572817">
    <property type="component" value="Unassembled WGS sequence"/>
</dbReference>
<proteinExistence type="inferred from homology"/>
<organism evidence="11 12">
    <name type="scientific">Botryosphaeria dothidea</name>
    <dbReference type="NCBI Taxonomy" id="55169"/>
    <lineage>
        <taxon>Eukaryota</taxon>
        <taxon>Fungi</taxon>
        <taxon>Dikarya</taxon>
        <taxon>Ascomycota</taxon>
        <taxon>Pezizomycotina</taxon>
        <taxon>Dothideomycetes</taxon>
        <taxon>Dothideomycetes incertae sedis</taxon>
        <taxon>Botryosphaeriales</taxon>
        <taxon>Botryosphaeriaceae</taxon>
        <taxon>Botryosphaeria</taxon>
    </lineage>
</organism>
<keyword evidence="5" id="KW-0375">Hydrogen ion transport</keyword>
<keyword evidence="6" id="KW-0406">Ion transport</keyword>
<evidence type="ECO:0000256" key="10">
    <source>
        <dbReference type="SAM" id="MobiDB-lite"/>
    </source>
</evidence>
<evidence type="ECO:0000256" key="9">
    <source>
        <dbReference type="ARBA" id="ARBA00023310"/>
    </source>
</evidence>
<name>A0A8H4IKY4_9PEZI</name>
<dbReference type="Pfam" id="PF04718">
    <property type="entry name" value="ATP-synt_G"/>
    <property type="match status" value="1"/>
</dbReference>
<evidence type="ECO:0000256" key="3">
    <source>
        <dbReference type="ARBA" id="ARBA00022448"/>
    </source>
</evidence>
<keyword evidence="4" id="KW-0138">CF(0)</keyword>
<dbReference type="GO" id="GO:0045259">
    <property type="term" value="C:proton-transporting ATP synthase complex"/>
    <property type="evidence" value="ECO:0007669"/>
    <property type="project" value="UniProtKB-KW"/>
</dbReference>
<sequence>MSFAASRTVLRHSRFAVRRPALRNASTTSEAAKEKASQATSKAAEGLSRASASGNAALQKASQFGGAALQRLASAGGRTAKVAGFVQSLIPPTVYYSRVALELGKIVFQARKMSPPSSQTFQAYFQPLLNALKNPSQLSGQTSSILARVRNVNKAELASAGVVAAEILGFFTVGEMIGRMKVVGYRSSGPAHH</sequence>
<gene>
    <name evidence="11" type="ORF">GTA08_BOTSDO09690</name>
</gene>
<keyword evidence="12" id="KW-1185">Reference proteome</keyword>
<evidence type="ECO:0000256" key="5">
    <source>
        <dbReference type="ARBA" id="ARBA00022781"/>
    </source>
</evidence>
<dbReference type="PANTHER" id="PTHR12386">
    <property type="entry name" value="ATP SYNTHASE SUBUNIT"/>
    <property type="match status" value="1"/>
</dbReference>
<comment type="caution">
    <text evidence="11">The sequence shown here is derived from an EMBL/GenBank/DDBJ whole genome shotgun (WGS) entry which is preliminary data.</text>
</comment>
<keyword evidence="9" id="KW-0066">ATP synthesis</keyword>
<keyword evidence="7" id="KW-0496">Mitochondrion</keyword>
<dbReference type="AlphaFoldDB" id="A0A8H4IKY4"/>
<evidence type="ECO:0000256" key="7">
    <source>
        <dbReference type="ARBA" id="ARBA00023128"/>
    </source>
</evidence>
<feature type="region of interest" description="Disordered" evidence="10">
    <location>
        <begin position="22"/>
        <end position="46"/>
    </location>
</feature>
<dbReference type="InterPro" id="IPR006808">
    <property type="entry name" value="ATP_synth_F0_gsu_mt"/>
</dbReference>
<dbReference type="GO" id="GO:0015078">
    <property type="term" value="F:proton transmembrane transporter activity"/>
    <property type="evidence" value="ECO:0007669"/>
    <property type="project" value="InterPro"/>
</dbReference>
<evidence type="ECO:0000256" key="1">
    <source>
        <dbReference type="ARBA" id="ARBA00004325"/>
    </source>
</evidence>
<protein>
    <submittedName>
        <fullName evidence="11">ATPase F0 complex subunit G mitochondrial</fullName>
    </submittedName>
</protein>
<reference evidence="11" key="1">
    <citation type="submission" date="2020-04" db="EMBL/GenBank/DDBJ databases">
        <title>Genome Assembly and Annotation of Botryosphaeria dothidea sdau 11-99, a Latent Pathogen of Apple Fruit Ring Rot in China.</title>
        <authorList>
            <person name="Yu C."/>
            <person name="Diao Y."/>
            <person name="Lu Q."/>
            <person name="Zhao J."/>
            <person name="Cui S."/>
            <person name="Peng C."/>
            <person name="He B."/>
            <person name="Liu H."/>
        </authorList>
    </citation>
    <scope>NUCLEOTIDE SEQUENCE [LARGE SCALE GENOMIC DNA]</scope>
    <source>
        <strain evidence="11">Sdau11-99</strain>
    </source>
</reference>
<evidence type="ECO:0000256" key="6">
    <source>
        <dbReference type="ARBA" id="ARBA00023065"/>
    </source>
</evidence>
<evidence type="ECO:0000313" key="12">
    <source>
        <dbReference type="Proteomes" id="UP000572817"/>
    </source>
</evidence>
<evidence type="ECO:0000256" key="4">
    <source>
        <dbReference type="ARBA" id="ARBA00022547"/>
    </source>
</evidence>
<evidence type="ECO:0000313" key="11">
    <source>
        <dbReference type="EMBL" id="KAF4302164.1"/>
    </source>
</evidence>
<dbReference type="OrthoDB" id="437at2759"/>
<evidence type="ECO:0000256" key="8">
    <source>
        <dbReference type="ARBA" id="ARBA00023136"/>
    </source>
</evidence>
<comment type="subcellular location">
    <subcellularLocation>
        <location evidence="1">Mitochondrion membrane</location>
    </subcellularLocation>
</comment>
<evidence type="ECO:0000256" key="2">
    <source>
        <dbReference type="ARBA" id="ARBA00005699"/>
    </source>
</evidence>
<dbReference type="GO" id="GO:0015986">
    <property type="term" value="P:proton motive force-driven ATP synthesis"/>
    <property type="evidence" value="ECO:0007669"/>
    <property type="project" value="InterPro"/>
</dbReference>
<keyword evidence="8" id="KW-0472">Membrane</keyword>
<keyword evidence="3" id="KW-0813">Transport</keyword>
<accession>A0A8H4IKY4</accession>
<dbReference type="EMBL" id="WWBZ02000073">
    <property type="protein sequence ID" value="KAF4302164.1"/>
    <property type="molecule type" value="Genomic_DNA"/>
</dbReference>
<comment type="similarity">
    <text evidence="2">Belongs to the ATPase g subunit family.</text>
</comment>
<dbReference type="GO" id="GO:0031966">
    <property type="term" value="C:mitochondrial membrane"/>
    <property type="evidence" value="ECO:0007669"/>
    <property type="project" value="UniProtKB-SubCell"/>
</dbReference>